<evidence type="ECO:0000256" key="8">
    <source>
        <dbReference type="RuleBase" id="RU000461"/>
    </source>
</evidence>
<dbReference type="EMBL" id="MG452949">
    <property type="protein sequence ID" value="AVX32612.1"/>
    <property type="molecule type" value="mRNA"/>
</dbReference>
<keyword evidence="6 8" id="KW-0503">Monooxygenase</keyword>
<dbReference type="CDD" id="cd11072">
    <property type="entry name" value="CYP71-like"/>
    <property type="match status" value="1"/>
</dbReference>
<dbReference type="PRINTS" id="PR00463">
    <property type="entry name" value="EP450I"/>
</dbReference>
<reference evidence="9" key="1">
    <citation type="submission" date="2015-02" db="EMBL/GenBank/DDBJ databases">
        <title>Regulation of sesquiterpenoid biosynthesis revealed by gene expression and metabolite profiling in transgenic and elicited Valeriana officinalis.</title>
        <authorList>
            <person name="Ricigliano V."/>
        </authorList>
    </citation>
    <scope>NUCLEOTIDE SEQUENCE</scope>
    <source>
        <tissue evidence="9">Root</tissue>
    </source>
</reference>
<protein>
    <submittedName>
        <fullName evidence="9 10">Cytochrome P450</fullName>
    </submittedName>
</protein>
<dbReference type="GO" id="GO:0016705">
    <property type="term" value="F:oxidoreductase activity, acting on paired donors, with incorporation or reduction of molecular oxygen"/>
    <property type="evidence" value="ECO:0007669"/>
    <property type="project" value="InterPro"/>
</dbReference>
<keyword evidence="3 7" id="KW-0479">Metal-binding</keyword>
<evidence type="ECO:0000256" key="2">
    <source>
        <dbReference type="ARBA" id="ARBA00022617"/>
    </source>
</evidence>
<dbReference type="EMBL" id="KP735613">
    <property type="protein sequence ID" value="ALU63882.1"/>
    <property type="molecule type" value="mRNA"/>
</dbReference>
<evidence type="ECO:0000256" key="5">
    <source>
        <dbReference type="ARBA" id="ARBA00023004"/>
    </source>
</evidence>
<dbReference type="InterPro" id="IPR002401">
    <property type="entry name" value="Cyt_P450_E_grp-I"/>
</dbReference>
<dbReference type="FunFam" id="1.10.630.10:FF:000043">
    <property type="entry name" value="Cytochrome P450 99A2"/>
    <property type="match status" value="1"/>
</dbReference>
<gene>
    <name evidence="9" type="primary">CYP71D442</name>
</gene>
<evidence type="ECO:0000256" key="4">
    <source>
        <dbReference type="ARBA" id="ARBA00023002"/>
    </source>
</evidence>
<accession>A0A141LLV4</accession>
<keyword evidence="2 7" id="KW-0349">Heme</keyword>
<dbReference type="InterPro" id="IPR001128">
    <property type="entry name" value="Cyt_P450"/>
</dbReference>
<comment type="similarity">
    <text evidence="1 8">Belongs to the cytochrome P450 family.</text>
</comment>
<name>A0A141LLV4_VALOF</name>
<organism evidence="9">
    <name type="scientific">Valeriana officinalis</name>
    <name type="common">Valerian</name>
    <name type="synonym">Garden heliotrope</name>
    <dbReference type="NCBI Taxonomy" id="19953"/>
    <lineage>
        <taxon>Eukaryota</taxon>
        <taxon>Viridiplantae</taxon>
        <taxon>Streptophyta</taxon>
        <taxon>Embryophyta</taxon>
        <taxon>Tracheophyta</taxon>
        <taxon>Spermatophyta</taxon>
        <taxon>Magnoliopsida</taxon>
        <taxon>eudicotyledons</taxon>
        <taxon>Gunneridae</taxon>
        <taxon>Pentapetalae</taxon>
        <taxon>asterids</taxon>
        <taxon>campanulids</taxon>
        <taxon>Dipsacales</taxon>
        <taxon>Caprifoliaceae</taxon>
        <taxon>Valeriana</taxon>
    </lineage>
</organism>
<sequence>MDLLMLSFISIIFLFLLLKFVRKLSSPRNLPPGPPKLPLVGSLLHMSGLPHHTMKNLASKYGPLMHVQLGQVSAVVISSPEVAKQVLNIHDVAFASRPSILATRIITYNHQDFAFAPYGSYWRQMRKMATLELLSSKKVRSFSTIRDEEVHNMVESVHYSSLGSKSVNLTEKIFAVISSIVGRSLLGDKCKDQDAFVKLINDVINLGSGFDLVDLFPSFTFLNLVTGNKAKLEKMHKSLDKIFDRIIEDHILKKENAATGQIGTEDLVDVLLRLKENDGFEFPITNINIKAVILDLFMAGTDSSSATIEWAMSELIRHPRVMEKAQAELRRTLKGKKVIEDSDRKDFHYLKLVIKEVLRMHPPVAFLLPRECIEETQINGYTIPIKTKVLVNVWAMGRDPQHWKDPDSFYPERFENCVGYDFSGSNYEYLPFGAGRRSCPGITFGLADVEHPLAGLLYHFNWSLPDGIKSENINMAEIFGASVKRRDALRVIAKRQTFSV</sequence>
<dbReference type="GO" id="GO:0004497">
    <property type="term" value="F:monooxygenase activity"/>
    <property type="evidence" value="ECO:0007669"/>
    <property type="project" value="UniProtKB-KW"/>
</dbReference>
<feature type="binding site" description="axial binding residue" evidence="7">
    <location>
        <position position="439"/>
    </location>
    <ligand>
        <name>heme</name>
        <dbReference type="ChEBI" id="CHEBI:30413"/>
    </ligand>
    <ligandPart>
        <name>Fe</name>
        <dbReference type="ChEBI" id="CHEBI:18248"/>
    </ligandPart>
</feature>
<evidence type="ECO:0000313" key="9">
    <source>
        <dbReference type="EMBL" id="ALU63882.1"/>
    </source>
</evidence>
<dbReference type="InterPro" id="IPR052306">
    <property type="entry name" value="CYP450_71D"/>
</dbReference>
<dbReference type="PANTHER" id="PTHR47953:SF16">
    <property type="entry name" value="CYTOCHROME P450 71D8"/>
    <property type="match status" value="1"/>
</dbReference>
<dbReference type="InterPro" id="IPR017972">
    <property type="entry name" value="Cyt_P450_CS"/>
</dbReference>
<dbReference type="Pfam" id="PF00067">
    <property type="entry name" value="p450"/>
    <property type="match status" value="1"/>
</dbReference>
<evidence type="ECO:0000256" key="3">
    <source>
        <dbReference type="ARBA" id="ARBA00022723"/>
    </source>
</evidence>
<dbReference type="PROSITE" id="PS00086">
    <property type="entry name" value="CYTOCHROME_P450"/>
    <property type="match status" value="1"/>
</dbReference>
<dbReference type="GO" id="GO:0005506">
    <property type="term" value="F:iron ion binding"/>
    <property type="evidence" value="ECO:0007669"/>
    <property type="project" value="InterPro"/>
</dbReference>
<reference evidence="10" key="2">
    <citation type="submission" date="2017-11" db="EMBL/GenBank/DDBJ databases">
        <title>De novo synthesis of the sedative valerenic acid in Saccharomyces cerevisiae.</title>
        <authorList>
            <person name="Wong J."/>
            <person name="d'Espaux L."/>
            <person name="van der Horst C."/>
            <person name="Dev I."/>
            <person name="Keasling J."/>
        </authorList>
    </citation>
    <scope>NUCLEOTIDE SEQUENCE</scope>
</reference>
<evidence type="ECO:0000313" key="10">
    <source>
        <dbReference type="EMBL" id="AVX32612.1"/>
    </source>
</evidence>
<dbReference type="PRINTS" id="PR00385">
    <property type="entry name" value="P450"/>
</dbReference>
<proteinExistence type="evidence at transcript level"/>
<dbReference type="GO" id="GO:0020037">
    <property type="term" value="F:heme binding"/>
    <property type="evidence" value="ECO:0007669"/>
    <property type="project" value="InterPro"/>
</dbReference>
<dbReference type="InterPro" id="IPR036396">
    <property type="entry name" value="Cyt_P450_sf"/>
</dbReference>
<evidence type="ECO:0000256" key="1">
    <source>
        <dbReference type="ARBA" id="ARBA00010617"/>
    </source>
</evidence>
<dbReference type="Gene3D" id="1.10.630.10">
    <property type="entry name" value="Cytochrome P450"/>
    <property type="match status" value="1"/>
</dbReference>
<dbReference type="SUPFAM" id="SSF48264">
    <property type="entry name" value="Cytochrome P450"/>
    <property type="match status" value="1"/>
</dbReference>
<evidence type="ECO:0000256" key="7">
    <source>
        <dbReference type="PIRSR" id="PIRSR602401-1"/>
    </source>
</evidence>
<dbReference type="AlphaFoldDB" id="A0A141LLV4"/>
<keyword evidence="4 8" id="KW-0560">Oxidoreductase</keyword>
<keyword evidence="5 7" id="KW-0408">Iron</keyword>
<comment type="cofactor">
    <cofactor evidence="7">
        <name>heme</name>
        <dbReference type="ChEBI" id="CHEBI:30413"/>
    </cofactor>
</comment>
<dbReference type="PANTHER" id="PTHR47953">
    <property type="entry name" value="OS08G0105600 PROTEIN"/>
    <property type="match status" value="1"/>
</dbReference>
<dbReference type="GO" id="GO:0051762">
    <property type="term" value="P:sesquiterpene biosynthetic process"/>
    <property type="evidence" value="ECO:0007669"/>
    <property type="project" value="UniProtKB-ARBA"/>
</dbReference>
<evidence type="ECO:0000256" key="6">
    <source>
        <dbReference type="ARBA" id="ARBA00023033"/>
    </source>
</evidence>